<keyword evidence="6" id="KW-0627">Porphyrin biosynthesis</keyword>
<comment type="catalytic activity">
    <reaction evidence="7">
        <text>coproporphyrinogen III + O2 + 2 H(+) = protoporphyrinogen IX + 2 CO2 + 2 H2O</text>
        <dbReference type="Rhea" id="RHEA:18257"/>
        <dbReference type="ChEBI" id="CHEBI:15377"/>
        <dbReference type="ChEBI" id="CHEBI:15378"/>
        <dbReference type="ChEBI" id="CHEBI:15379"/>
        <dbReference type="ChEBI" id="CHEBI:16526"/>
        <dbReference type="ChEBI" id="CHEBI:57307"/>
        <dbReference type="ChEBI" id="CHEBI:57309"/>
        <dbReference type="EC" id="1.3.3.3"/>
    </reaction>
</comment>
<dbReference type="PANTHER" id="PTHR10755:SF0">
    <property type="entry name" value="OXYGEN-DEPENDENT COPROPORPHYRINOGEN-III OXIDASE, MITOCHONDRIAL"/>
    <property type="match status" value="1"/>
</dbReference>
<name>A0A5S9XPI8_ARATH</name>
<dbReference type="Gene3D" id="3.40.1500.10">
    <property type="entry name" value="Coproporphyrinogen III oxidase, aerobic"/>
    <property type="match status" value="1"/>
</dbReference>
<proteinExistence type="inferred from homology"/>
<dbReference type="PANTHER" id="PTHR10755">
    <property type="entry name" value="COPROPORPHYRINOGEN III OXIDASE, MITOCHONDRIAL"/>
    <property type="match status" value="1"/>
</dbReference>
<dbReference type="InterPro" id="IPR036406">
    <property type="entry name" value="Coprogen_oxidase_aer_sf"/>
</dbReference>
<dbReference type="InterPro" id="IPR001260">
    <property type="entry name" value="Coprogen_oxidase_aer"/>
</dbReference>
<dbReference type="GO" id="GO:0006782">
    <property type="term" value="P:protoporphyrinogen IX biosynthetic process"/>
    <property type="evidence" value="ECO:0007669"/>
    <property type="project" value="UniProtKB-UniPathway"/>
</dbReference>
<keyword evidence="5" id="KW-0560">Oxidoreductase</keyword>
<reference evidence="8 9" key="1">
    <citation type="submission" date="2019-12" db="EMBL/GenBank/DDBJ databases">
        <authorList>
            <person name="Jiao W.-B."/>
            <person name="Schneeberger K."/>
        </authorList>
    </citation>
    <scope>NUCLEOTIDE SEQUENCE [LARGE SCALE GENOMIC DNA]</scope>
    <source>
        <strain evidence="9">cv. C24</strain>
    </source>
</reference>
<evidence type="ECO:0000256" key="5">
    <source>
        <dbReference type="ARBA" id="ARBA00023002"/>
    </source>
</evidence>
<dbReference type="EC" id="1.3.3.3" evidence="4"/>
<sequence length="240" mass="26945">MASHSSTLFTSPSSFILFSSHRLKSSPNYFTYHFPRSVKRPHFDLRCSVSIEKEVPETERPFTFLRVSDGDQTQSSSYSVRARFEKMIRTAQDKVCEAIEAVEEGPKFKEDVWSRPGGGGGISRILQDGNVWEKAGVNVSVIYGVMPPEAYRAAKAATSEQKPAPIPFFAAGTSSVLHPKNPFAPTLHFNYRYFETDAPKDVPGAPRQWWFGGGTDFTPAYIFEEDVKHFHSVVKPDPLF</sequence>
<dbReference type="SUPFAM" id="SSF102886">
    <property type="entry name" value="Coproporphyrinogen III oxidase"/>
    <property type="match status" value="1"/>
</dbReference>
<organism evidence="8 9">
    <name type="scientific">Arabidopsis thaliana</name>
    <name type="common">Mouse-ear cress</name>
    <dbReference type="NCBI Taxonomy" id="3702"/>
    <lineage>
        <taxon>Eukaryota</taxon>
        <taxon>Viridiplantae</taxon>
        <taxon>Streptophyta</taxon>
        <taxon>Embryophyta</taxon>
        <taxon>Tracheophyta</taxon>
        <taxon>Spermatophyta</taxon>
        <taxon>Magnoliopsida</taxon>
        <taxon>eudicotyledons</taxon>
        <taxon>Gunneridae</taxon>
        <taxon>Pentapetalae</taxon>
        <taxon>rosids</taxon>
        <taxon>malvids</taxon>
        <taxon>Brassicales</taxon>
        <taxon>Brassicaceae</taxon>
        <taxon>Camelineae</taxon>
        <taxon>Arabidopsis</taxon>
    </lineage>
</organism>
<evidence type="ECO:0000256" key="6">
    <source>
        <dbReference type="ARBA" id="ARBA00023244"/>
    </source>
</evidence>
<dbReference type="EMBL" id="CACSHJ010000095">
    <property type="protein sequence ID" value="CAA0393430.1"/>
    <property type="molecule type" value="Genomic_DNA"/>
</dbReference>
<dbReference type="GO" id="GO:0004109">
    <property type="term" value="F:coproporphyrinogen oxidase activity"/>
    <property type="evidence" value="ECO:0007669"/>
    <property type="project" value="UniProtKB-EC"/>
</dbReference>
<accession>A0A5S9XPI8</accession>
<comment type="subunit">
    <text evidence="3">Homodimer.</text>
</comment>
<protein>
    <recommendedName>
        <fullName evidence="4">coproporphyrinogen oxidase</fullName>
        <ecNumber evidence="4">1.3.3.3</ecNumber>
    </recommendedName>
</protein>
<dbReference type="ExpressionAtlas" id="A0A5S9XPI8">
    <property type="expression patterns" value="baseline and differential"/>
</dbReference>
<dbReference type="Proteomes" id="UP000434276">
    <property type="component" value="Unassembled WGS sequence"/>
</dbReference>
<evidence type="ECO:0000256" key="7">
    <source>
        <dbReference type="ARBA" id="ARBA00049102"/>
    </source>
</evidence>
<gene>
    <name evidence="8" type="ORF">C24_LOCUS17000</name>
</gene>
<dbReference type="OrthoDB" id="15318at2759"/>
<evidence type="ECO:0000313" key="8">
    <source>
        <dbReference type="EMBL" id="CAA0393430.1"/>
    </source>
</evidence>
<evidence type="ECO:0000256" key="3">
    <source>
        <dbReference type="ARBA" id="ARBA00011738"/>
    </source>
</evidence>
<dbReference type="AlphaFoldDB" id="A0A5S9XPI8"/>
<comment type="pathway">
    <text evidence="1">Porphyrin-containing compound metabolism; protoporphyrin-IX biosynthesis; protoporphyrinogen-IX from coproporphyrinogen-III (O2 route): step 1/1.</text>
</comment>
<dbReference type="PRINTS" id="PR00073">
    <property type="entry name" value="COPRGNOXDASE"/>
</dbReference>
<dbReference type="Pfam" id="PF01218">
    <property type="entry name" value="Coprogen_oxidas"/>
    <property type="match status" value="1"/>
</dbReference>
<comment type="similarity">
    <text evidence="2">Belongs to the aerobic coproporphyrinogen-III oxidase family.</text>
</comment>
<evidence type="ECO:0000313" key="9">
    <source>
        <dbReference type="Proteomes" id="UP000434276"/>
    </source>
</evidence>
<evidence type="ECO:0000256" key="1">
    <source>
        <dbReference type="ARBA" id="ARBA00005168"/>
    </source>
</evidence>
<dbReference type="UniPathway" id="UPA00251">
    <property type="reaction ID" value="UER00322"/>
</dbReference>
<evidence type="ECO:0000256" key="4">
    <source>
        <dbReference type="ARBA" id="ARBA00012869"/>
    </source>
</evidence>
<dbReference type="FunFam" id="3.40.1500.10:FF:000015">
    <property type="entry name" value="Coproporphyrinogen-III oxidase 2, chloroplastic"/>
    <property type="match status" value="1"/>
</dbReference>
<evidence type="ECO:0000256" key="2">
    <source>
        <dbReference type="ARBA" id="ARBA00010644"/>
    </source>
</evidence>